<dbReference type="AlphaFoldDB" id="A0A248TLM3"/>
<dbReference type="OrthoDB" id="9789954at2"/>
<keyword evidence="2" id="KW-0804">Transcription</keyword>
<gene>
    <name evidence="5" type="ORF">CKF48_18485</name>
</gene>
<proteinExistence type="predicted"/>
<dbReference type="Gene3D" id="1.10.10.10">
    <property type="entry name" value="Winged helix-like DNA-binding domain superfamily/Winged helix DNA-binding domain"/>
    <property type="match status" value="1"/>
</dbReference>
<dbReference type="GO" id="GO:0003677">
    <property type="term" value="F:DNA binding"/>
    <property type="evidence" value="ECO:0007669"/>
    <property type="project" value="InterPro"/>
</dbReference>
<dbReference type="InterPro" id="IPR000792">
    <property type="entry name" value="Tscrpt_reg_LuxR_C"/>
</dbReference>
<keyword evidence="1" id="KW-0805">Transcription regulation</keyword>
<dbReference type="Pfam" id="PF00196">
    <property type="entry name" value="GerE"/>
    <property type="match status" value="1"/>
</dbReference>
<feature type="domain" description="HTH luxR-type" evidence="3">
    <location>
        <begin position="76"/>
        <end position="109"/>
    </location>
</feature>
<dbReference type="RefSeq" id="WP_095372677.1">
    <property type="nucleotide sequence ID" value="NZ_CP022983.1"/>
</dbReference>
<feature type="domain" description="DUF2087" evidence="4">
    <location>
        <begin position="177"/>
        <end position="245"/>
    </location>
</feature>
<dbReference type="EMBL" id="CP022983">
    <property type="protein sequence ID" value="ASV69113.1"/>
    <property type="molecule type" value="Genomic_DNA"/>
</dbReference>
<evidence type="ECO:0000259" key="3">
    <source>
        <dbReference type="Pfam" id="PF00196"/>
    </source>
</evidence>
<dbReference type="KEGG" id="bko:CKF48_18485"/>
<evidence type="ECO:0000313" key="6">
    <source>
        <dbReference type="Proteomes" id="UP000215137"/>
    </source>
</evidence>
<dbReference type="Pfam" id="PF09860">
    <property type="entry name" value="DUF2087"/>
    <property type="match status" value="1"/>
</dbReference>
<dbReference type="SUPFAM" id="SSF46894">
    <property type="entry name" value="C-terminal effector domain of the bipartite response regulators"/>
    <property type="match status" value="1"/>
</dbReference>
<dbReference type="GO" id="GO:0006355">
    <property type="term" value="P:regulation of DNA-templated transcription"/>
    <property type="evidence" value="ECO:0007669"/>
    <property type="project" value="InterPro"/>
</dbReference>
<dbReference type="InterPro" id="IPR016032">
    <property type="entry name" value="Sig_transdc_resp-reg_C-effctor"/>
</dbReference>
<reference evidence="5 6" key="1">
    <citation type="submission" date="2017-08" db="EMBL/GenBank/DDBJ databases">
        <title>Complete Genome Sequence of Bacillus kochii Oregon-R-modENCODE STRAIN BDGP4, isolated from Drosophila melanogaster gut.</title>
        <authorList>
            <person name="Wan K.H."/>
            <person name="Yu C."/>
            <person name="Park S."/>
            <person name="Hammonds A.S."/>
            <person name="Booth B.W."/>
            <person name="Celniker S.E."/>
        </authorList>
    </citation>
    <scope>NUCLEOTIDE SEQUENCE [LARGE SCALE GENOMIC DNA]</scope>
    <source>
        <strain evidence="5 6">BDGP4</strain>
    </source>
</reference>
<sequence>MDFQSLTVTELKQGYQYRSQEAVYVCNYCQQTFETGRVYQFAEEMFLGKQAVEWHISEEHGGNFLQLLSNESKYNTLTDKQKQLLSAFQSGKKDAQIAEEMNVSHSTIRHQKFSFREKAKQAKLYLAIYENAFLGHLQEEIIPIHNGATMVDERYFMTIEEREQIINENFESLHPLKLKRLPKKEKKKIAILSRIIKEFVTGRTYGEDEIKEILVGIYDDYVTIRRYLIDYGYMNRTPDGKAYWVND</sequence>
<evidence type="ECO:0000313" key="5">
    <source>
        <dbReference type="EMBL" id="ASV69113.1"/>
    </source>
</evidence>
<keyword evidence="6" id="KW-1185">Reference proteome</keyword>
<accession>A0A248TLM3</accession>
<evidence type="ECO:0000256" key="2">
    <source>
        <dbReference type="ARBA" id="ARBA00023163"/>
    </source>
</evidence>
<name>A0A248TLM3_9BACI</name>
<dbReference type="InterPro" id="IPR018656">
    <property type="entry name" value="DUF2087"/>
</dbReference>
<organism evidence="5 6">
    <name type="scientific">Cytobacillus kochii</name>
    <dbReference type="NCBI Taxonomy" id="859143"/>
    <lineage>
        <taxon>Bacteria</taxon>
        <taxon>Bacillati</taxon>
        <taxon>Bacillota</taxon>
        <taxon>Bacilli</taxon>
        <taxon>Bacillales</taxon>
        <taxon>Bacillaceae</taxon>
        <taxon>Cytobacillus</taxon>
    </lineage>
</organism>
<protein>
    <submittedName>
        <fullName evidence="5">Transcriptional regulator</fullName>
    </submittedName>
</protein>
<dbReference type="InterPro" id="IPR036388">
    <property type="entry name" value="WH-like_DNA-bd_sf"/>
</dbReference>
<evidence type="ECO:0000259" key="4">
    <source>
        <dbReference type="Pfam" id="PF09860"/>
    </source>
</evidence>
<dbReference type="Proteomes" id="UP000215137">
    <property type="component" value="Chromosome"/>
</dbReference>
<evidence type="ECO:0000256" key="1">
    <source>
        <dbReference type="ARBA" id="ARBA00023015"/>
    </source>
</evidence>